<evidence type="ECO:0000313" key="6">
    <source>
        <dbReference type="EMBL" id="CAE0705056.1"/>
    </source>
</evidence>
<dbReference type="Pfam" id="PF05903">
    <property type="entry name" value="Peptidase_C97"/>
    <property type="match status" value="1"/>
</dbReference>
<feature type="domain" description="PPPDE" evidence="5">
    <location>
        <begin position="53"/>
        <end position="205"/>
    </location>
</feature>
<feature type="signal peptide" evidence="4">
    <location>
        <begin position="1"/>
        <end position="17"/>
    </location>
</feature>
<reference evidence="6" key="1">
    <citation type="submission" date="2021-01" db="EMBL/GenBank/DDBJ databases">
        <authorList>
            <person name="Corre E."/>
            <person name="Pelletier E."/>
            <person name="Niang G."/>
            <person name="Scheremetjew M."/>
            <person name="Finn R."/>
            <person name="Kale V."/>
            <person name="Holt S."/>
            <person name="Cochrane G."/>
            <person name="Meng A."/>
            <person name="Brown T."/>
            <person name="Cohen L."/>
        </authorList>
    </citation>
    <scope>NUCLEOTIDE SEQUENCE</scope>
    <source>
        <strain evidence="6">CCMP1756</strain>
    </source>
</reference>
<dbReference type="Gene3D" id="3.90.1720.30">
    <property type="entry name" value="PPPDE domains"/>
    <property type="match status" value="1"/>
</dbReference>
<gene>
    <name evidence="6" type="ORF">PCAL00307_LOCUS20504</name>
</gene>
<evidence type="ECO:0000256" key="1">
    <source>
        <dbReference type="ARBA" id="ARBA00008140"/>
    </source>
</evidence>
<dbReference type="PANTHER" id="PTHR12378:SF80">
    <property type="entry name" value="IP06716P-RELATED"/>
    <property type="match status" value="1"/>
</dbReference>
<dbReference type="InterPro" id="IPR042266">
    <property type="entry name" value="PPPDE_sf"/>
</dbReference>
<dbReference type="GO" id="GO:0006508">
    <property type="term" value="P:proteolysis"/>
    <property type="evidence" value="ECO:0007669"/>
    <property type="project" value="UniProtKB-KW"/>
</dbReference>
<sequence>MCRYLALAAAASALVAPSMPTTRPRTALHAQTAEFAQPLWGRDNFDDVDESSDTVKCTVYNIGGELTQVLSLTCSKQLPMIPHVGVRLYGTEYFYSDVIESRPVAVMQDMLEDFPQVSFDLGPATITEQELEEWIASDALQSQWQPESYNVFDHNCNHFARVICDKVTENGLEESLMRPVIAVTEEMLSELPEWRKNLGKGFMNQITRLVVVSWGRATRAKKKALAEQKKLEEGGSMMT</sequence>
<evidence type="ECO:0000256" key="4">
    <source>
        <dbReference type="SAM" id="SignalP"/>
    </source>
</evidence>
<keyword evidence="3" id="KW-0378">Hydrolase</keyword>
<evidence type="ECO:0000259" key="5">
    <source>
        <dbReference type="PROSITE" id="PS51858"/>
    </source>
</evidence>
<name>A0A7S4A6L6_9STRA</name>
<dbReference type="GO" id="GO:0016579">
    <property type="term" value="P:protein deubiquitination"/>
    <property type="evidence" value="ECO:0007669"/>
    <property type="project" value="TreeGrafter"/>
</dbReference>
<dbReference type="PANTHER" id="PTHR12378">
    <property type="entry name" value="DESUMOYLATING ISOPEPTIDASE"/>
    <property type="match status" value="1"/>
</dbReference>
<dbReference type="GO" id="GO:0101005">
    <property type="term" value="F:deubiquitinase activity"/>
    <property type="evidence" value="ECO:0007669"/>
    <property type="project" value="TreeGrafter"/>
</dbReference>
<dbReference type="AlphaFoldDB" id="A0A7S4A6L6"/>
<organism evidence="6">
    <name type="scientific">Pelagomonas calceolata</name>
    <dbReference type="NCBI Taxonomy" id="35677"/>
    <lineage>
        <taxon>Eukaryota</taxon>
        <taxon>Sar</taxon>
        <taxon>Stramenopiles</taxon>
        <taxon>Ochrophyta</taxon>
        <taxon>Pelagophyceae</taxon>
        <taxon>Pelagomonadales</taxon>
        <taxon>Pelagomonadaceae</taxon>
        <taxon>Pelagomonas</taxon>
    </lineage>
</organism>
<proteinExistence type="inferred from homology"/>
<dbReference type="InterPro" id="IPR008580">
    <property type="entry name" value="PPPDE_dom"/>
</dbReference>
<keyword evidence="2" id="KW-0645">Protease</keyword>
<protein>
    <recommendedName>
        <fullName evidence="5">PPPDE domain-containing protein</fullName>
    </recommendedName>
</protein>
<dbReference type="SMART" id="SM01179">
    <property type="entry name" value="DUF862"/>
    <property type="match status" value="1"/>
</dbReference>
<evidence type="ECO:0000256" key="3">
    <source>
        <dbReference type="ARBA" id="ARBA00022801"/>
    </source>
</evidence>
<accession>A0A7S4A6L6</accession>
<dbReference type="PROSITE" id="PS51858">
    <property type="entry name" value="PPPDE"/>
    <property type="match status" value="1"/>
</dbReference>
<keyword evidence="4" id="KW-0732">Signal</keyword>
<comment type="similarity">
    <text evidence="1">Belongs to the DeSI family.</text>
</comment>
<evidence type="ECO:0000256" key="2">
    <source>
        <dbReference type="ARBA" id="ARBA00022670"/>
    </source>
</evidence>
<dbReference type="EMBL" id="HBIW01023781">
    <property type="protein sequence ID" value="CAE0705056.1"/>
    <property type="molecule type" value="Transcribed_RNA"/>
</dbReference>
<feature type="chain" id="PRO_5031359589" description="PPPDE domain-containing protein" evidence="4">
    <location>
        <begin position="18"/>
        <end position="239"/>
    </location>
</feature>